<dbReference type="SMART" id="SM00020">
    <property type="entry name" value="Tryp_SPc"/>
    <property type="match status" value="1"/>
</dbReference>
<dbReference type="SUPFAM" id="SSF50494">
    <property type="entry name" value="Trypsin-like serine proteases"/>
    <property type="match status" value="1"/>
</dbReference>
<accession>A0A4Q7J5A6</accession>
<dbReference type="EMBL" id="SFCC01000009">
    <property type="protein sequence ID" value="RZQ62267.1"/>
    <property type="molecule type" value="Genomic_DNA"/>
</dbReference>
<keyword evidence="3 6" id="KW-0645">Protease</keyword>
<dbReference type="PRINTS" id="PR00722">
    <property type="entry name" value="CHYMOTRYPSIN"/>
</dbReference>
<proteinExistence type="inferred from homology"/>
<dbReference type="InterPro" id="IPR033116">
    <property type="entry name" value="TRYPSIN_SER"/>
</dbReference>
<feature type="region of interest" description="Disordered" evidence="4">
    <location>
        <begin position="1"/>
        <end position="29"/>
    </location>
</feature>
<dbReference type="InterPro" id="IPR050430">
    <property type="entry name" value="Peptidase_S1"/>
</dbReference>
<dbReference type="PROSITE" id="PS50240">
    <property type="entry name" value="TRYPSIN_DOM"/>
    <property type="match status" value="1"/>
</dbReference>
<name>A0A4Q7J5A6_9PSEU</name>
<sequence>MADACSGRRSGHGRDGLTTTTGTAQAIVGGNPASTKDYPWLLSFEQIIKTSIDTVASWRHGCGATLVGPNKAVTAAHCVPGLAPDQARVVQGRDKTSSREGKTVKVDSIWSHPKFDGLTQHGYDVAVLTLRESLPGPYLPIASAEDRDLYTEGQHATVAGWGAVRHEGRGSGELRAAQVSVYSEEMCSNDYPDDKPRNGQFCAGFPEGGVDTCQGDSGGPLIVDGKLAGVVSWGHDCAAAGTAGIYADVSRYSPLLRQQIGDVPAEETVGAG</sequence>
<evidence type="ECO:0000256" key="1">
    <source>
        <dbReference type="ARBA" id="ARBA00007664"/>
    </source>
</evidence>
<dbReference type="OrthoDB" id="1496095at2"/>
<comment type="caution">
    <text evidence="6">The sequence shown here is derived from an EMBL/GenBank/DDBJ whole genome shotgun (WGS) entry which is preliminary data.</text>
</comment>
<dbReference type="FunFam" id="2.40.10.10:FF:000068">
    <property type="entry name" value="transmembrane protease serine 2"/>
    <property type="match status" value="1"/>
</dbReference>
<dbReference type="Gene3D" id="2.40.10.10">
    <property type="entry name" value="Trypsin-like serine proteases"/>
    <property type="match status" value="1"/>
</dbReference>
<gene>
    <name evidence="6" type="ORF">EWH70_18470</name>
</gene>
<dbReference type="InterPro" id="IPR009003">
    <property type="entry name" value="Peptidase_S1_PA"/>
</dbReference>
<protein>
    <submittedName>
        <fullName evidence="6">Serine protease</fullName>
    </submittedName>
</protein>
<comment type="similarity">
    <text evidence="1">Belongs to the peptidase S1 family.</text>
</comment>
<dbReference type="FunFam" id="2.40.10.10:FF:000002">
    <property type="entry name" value="Transmembrane protease serine"/>
    <property type="match status" value="1"/>
</dbReference>
<dbReference type="InterPro" id="IPR001314">
    <property type="entry name" value="Peptidase_S1A"/>
</dbReference>
<dbReference type="PANTHER" id="PTHR24276:SF98">
    <property type="entry name" value="FI18310P1-RELATED"/>
    <property type="match status" value="1"/>
</dbReference>
<dbReference type="Pfam" id="PF00089">
    <property type="entry name" value="Trypsin"/>
    <property type="match status" value="1"/>
</dbReference>
<dbReference type="Proteomes" id="UP000292003">
    <property type="component" value="Unassembled WGS sequence"/>
</dbReference>
<feature type="domain" description="Peptidase S1" evidence="5">
    <location>
        <begin position="27"/>
        <end position="261"/>
    </location>
</feature>
<dbReference type="InterPro" id="IPR001254">
    <property type="entry name" value="Trypsin_dom"/>
</dbReference>
<dbReference type="PROSITE" id="PS00135">
    <property type="entry name" value="TRYPSIN_SER"/>
    <property type="match status" value="1"/>
</dbReference>
<evidence type="ECO:0000256" key="3">
    <source>
        <dbReference type="RuleBase" id="RU363034"/>
    </source>
</evidence>
<keyword evidence="2" id="KW-1015">Disulfide bond</keyword>
<dbReference type="CDD" id="cd00190">
    <property type="entry name" value="Tryp_SPc"/>
    <property type="match status" value="1"/>
</dbReference>
<dbReference type="PANTHER" id="PTHR24276">
    <property type="entry name" value="POLYSERASE-RELATED"/>
    <property type="match status" value="1"/>
</dbReference>
<keyword evidence="3" id="KW-0378">Hydrolase</keyword>
<dbReference type="GO" id="GO:0006508">
    <property type="term" value="P:proteolysis"/>
    <property type="evidence" value="ECO:0007669"/>
    <property type="project" value="UniProtKB-KW"/>
</dbReference>
<evidence type="ECO:0000313" key="6">
    <source>
        <dbReference type="EMBL" id="RZQ62267.1"/>
    </source>
</evidence>
<evidence type="ECO:0000256" key="2">
    <source>
        <dbReference type="ARBA" id="ARBA00023157"/>
    </source>
</evidence>
<evidence type="ECO:0000313" key="7">
    <source>
        <dbReference type="Proteomes" id="UP000292003"/>
    </source>
</evidence>
<dbReference type="InterPro" id="IPR043504">
    <property type="entry name" value="Peptidase_S1_PA_chymotrypsin"/>
</dbReference>
<reference evidence="6 7" key="1">
    <citation type="submission" date="2019-02" db="EMBL/GenBank/DDBJ databases">
        <title>Draft genome sequence of Amycolatopsis sp. 8-3EHSu isolated from roots of Suaeda maritima.</title>
        <authorList>
            <person name="Duangmal K."/>
            <person name="Chantavorakit T."/>
        </authorList>
    </citation>
    <scope>NUCLEOTIDE SEQUENCE [LARGE SCALE GENOMIC DNA]</scope>
    <source>
        <strain evidence="6 7">8-3EHSu</strain>
    </source>
</reference>
<dbReference type="InterPro" id="IPR018114">
    <property type="entry name" value="TRYPSIN_HIS"/>
</dbReference>
<keyword evidence="7" id="KW-1185">Reference proteome</keyword>
<dbReference type="AlphaFoldDB" id="A0A4Q7J5A6"/>
<evidence type="ECO:0000256" key="4">
    <source>
        <dbReference type="SAM" id="MobiDB-lite"/>
    </source>
</evidence>
<dbReference type="PROSITE" id="PS00134">
    <property type="entry name" value="TRYPSIN_HIS"/>
    <property type="match status" value="1"/>
</dbReference>
<organism evidence="6 7">
    <name type="scientific">Amycolatopsis suaedae</name>
    <dbReference type="NCBI Taxonomy" id="2510978"/>
    <lineage>
        <taxon>Bacteria</taxon>
        <taxon>Bacillati</taxon>
        <taxon>Actinomycetota</taxon>
        <taxon>Actinomycetes</taxon>
        <taxon>Pseudonocardiales</taxon>
        <taxon>Pseudonocardiaceae</taxon>
        <taxon>Amycolatopsis</taxon>
    </lineage>
</organism>
<keyword evidence="3" id="KW-0720">Serine protease</keyword>
<dbReference type="GO" id="GO:0004252">
    <property type="term" value="F:serine-type endopeptidase activity"/>
    <property type="evidence" value="ECO:0007669"/>
    <property type="project" value="InterPro"/>
</dbReference>
<evidence type="ECO:0000259" key="5">
    <source>
        <dbReference type="PROSITE" id="PS50240"/>
    </source>
</evidence>